<accession>A0A5B7IEI8</accession>
<evidence type="ECO:0000313" key="2">
    <source>
        <dbReference type="Proteomes" id="UP000324222"/>
    </source>
</evidence>
<gene>
    <name evidence="1" type="ORF">E2C01_073667</name>
</gene>
<protein>
    <submittedName>
        <fullName evidence="1">Uncharacterized protein</fullName>
    </submittedName>
</protein>
<dbReference type="Proteomes" id="UP000324222">
    <property type="component" value="Unassembled WGS sequence"/>
</dbReference>
<name>A0A5B7IEI8_PORTR</name>
<dbReference type="EMBL" id="VSRR010050386">
    <property type="protein sequence ID" value="MPC79154.1"/>
    <property type="molecule type" value="Genomic_DNA"/>
</dbReference>
<keyword evidence="2" id="KW-1185">Reference proteome</keyword>
<reference evidence="1 2" key="1">
    <citation type="submission" date="2019-05" db="EMBL/GenBank/DDBJ databases">
        <title>Another draft genome of Portunus trituberculatus and its Hox gene families provides insights of decapod evolution.</title>
        <authorList>
            <person name="Jeong J.-H."/>
            <person name="Song I."/>
            <person name="Kim S."/>
            <person name="Choi T."/>
            <person name="Kim D."/>
            <person name="Ryu S."/>
            <person name="Kim W."/>
        </authorList>
    </citation>
    <scope>NUCLEOTIDE SEQUENCE [LARGE SCALE GENOMIC DNA]</scope>
    <source>
        <tissue evidence="1">Muscle</tissue>
    </source>
</reference>
<evidence type="ECO:0000313" key="1">
    <source>
        <dbReference type="EMBL" id="MPC79154.1"/>
    </source>
</evidence>
<sequence length="39" mass="4352">MSDAALIFCYDVLLLGIDVVPQPDQPVNQQHRFAEGDHV</sequence>
<organism evidence="1 2">
    <name type="scientific">Portunus trituberculatus</name>
    <name type="common">Swimming crab</name>
    <name type="synonym">Neptunus trituberculatus</name>
    <dbReference type="NCBI Taxonomy" id="210409"/>
    <lineage>
        <taxon>Eukaryota</taxon>
        <taxon>Metazoa</taxon>
        <taxon>Ecdysozoa</taxon>
        <taxon>Arthropoda</taxon>
        <taxon>Crustacea</taxon>
        <taxon>Multicrustacea</taxon>
        <taxon>Malacostraca</taxon>
        <taxon>Eumalacostraca</taxon>
        <taxon>Eucarida</taxon>
        <taxon>Decapoda</taxon>
        <taxon>Pleocyemata</taxon>
        <taxon>Brachyura</taxon>
        <taxon>Eubrachyura</taxon>
        <taxon>Portunoidea</taxon>
        <taxon>Portunidae</taxon>
        <taxon>Portuninae</taxon>
        <taxon>Portunus</taxon>
    </lineage>
</organism>
<proteinExistence type="predicted"/>
<comment type="caution">
    <text evidence="1">The sequence shown here is derived from an EMBL/GenBank/DDBJ whole genome shotgun (WGS) entry which is preliminary data.</text>
</comment>
<dbReference type="AlphaFoldDB" id="A0A5B7IEI8"/>